<dbReference type="Pfam" id="PF22148">
    <property type="entry name" value="Fervidolysin_NPro-like"/>
    <property type="match status" value="1"/>
</dbReference>
<dbReference type="InterPro" id="IPR051048">
    <property type="entry name" value="Peptidase_S8/S53_subtilisin"/>
</dbReference>
<evidence type="ECO:0000313" key="11">
    <source>
        <dbReference type="Proteomes" id="UP000076623"/>
    </source>
</evidence>
<evidence type="ECO:0000259" key="8">
    <source>
        <dbReference type="Pfam" id="PF13860"/>
    </source>
</evidence>
<feature type="active site" description="Charge relay system" evidence="5">
    <location>
        <position position="187"/>
    </location>
</feature>
<reference evidence="10 11" key="1">
    <citation type="submission" date="2016-04" db="EMBL/GenBank/DDBJ databases">
        <title>Complete genome sequence of Fictibacillus phosphorivorans G25-29, a strain toxic to nematodes.</title>
        <authorList>
            <person name="Zheng Z."/>
        </authorList>
    </citation>
    <scope>NUCLEOTIDE SEQUENCE [LARGE SCALE GENOMIC DNA]</scope>
    <source>
        <strain evidence="10 11">G25-29</strain>
    </source>
</reference>
<dbReference type="SUPFAM" id="SSF52743">
    <property type="entry name" value="Subtilisin-like"/>
    <property type="match status" value="1"/>
</dbReference>
<name>A0A160IQB3_9BACL</name>
<feature type="signal peptide" evidence="6">
    <location>
        <begin position="1"/>
        <end position="17"/>
    </location>
</feature>
<evidence type="ECO:0000256" key="3">
    <source>
        <dbReference type="ARBA" id="ARBA00022801"/>
    </source>
</evidence>
<evidence type="ECO:0008006" key="12">
    <source>
        <dbReference type="Google" id="ProtNLM"/>
    </source>
</evidence>
<feature type="active site" description="Charge relay system" evidence="5">
    <location>
        <position position="339"/>
    </location>
</feature>
<feature type="domain" description="FlgD/Vpr Ig-like" evidence="8">
    <location>
        <begin position="621"/>
        <end position="682"/>
    </location>
</feature>
<gene>
    <name evidence="10" type="ORF">ABE65_018390</name>
</gene>
<keyword evidence="6" id="KW-0732">Signal</keyword>
<dbReference type="InterPro" id="IPR036852">
    <property type="entry name" value="Peptidase_S8/S53_dom_sf"/>
</dbReference>
<feature type="domain" description="Peptidase S8/S53" evidence="7">
    <location>
        <begin position="147"/>
        <end position="387"/>
    </location>
</feature>
<organism evidence="10 11">
    <name type="scientific">Fictibacillus phosphorivorans</name>
    <dbReference type="NCBI Taxonomy" id="1221500"/>
    <lineage>
        <taxon>Bacteria</taxon>
        <taxon>Bacillati</taxon>
        <taxon>Bacillota</taxon>
        <taxon>Bacilli</taxon>
        <taxon>Bacillales</taxon>
        <taxon>Fictibacillaceae</taxon>
        <taxon>Fictibacillus</taxon>
    </lineage>
</organism>
<proteinExistence type="inferred from homology"/>
<dbReference type="Proteomes" id="UP000076623">
    <property type="component" value="Chromosome"/>
</dbReference>
<comment type="similarity">
    <text evidence="1 5">Belongs to the peptidase S8 family.</text>
</comment>
<keyword evidence="2 5" id="KW-0645">Protease</keyword>
<dbReference type="InterPro" id="IPR023828">
    <property type="entry name" value="Peptidase_S8_Ser-AS"/>
</dbReference>
<dbReference type="Pfam" id="PF00082">
    <property type="entry name" value="Peptidase_S8"/>
    <property type="match status" value="1"/>
</dbReference>
<evidence type="ECO:0000256" key="6">
    <source>
        <dbReference type="SAM" id="SignalP"/>
    </source>
</evidence>
<keyword evidence="3 5" id="KW-0378">Hydrolase</keyword>
<evidence type="ECO:0000259" key="9">
    <source>
        <dbReference type="Pfam" id="PF22148"/>
    </source>
</evidence>
<accession>A0A160IQB3</accession>
<feature type="domain" description="Fervidolysin-like N-terminal prodomain" evidence="9">
    <location>
        <begin position="38"/>
        <end position="111"/>
    </location>
</feature>
<dbReference type="RefSeq" id="WP_066398168.1">
    <property type="nucleotide sequence ID" value="NZ_CP015378.1"/>
</dbReference>
<evidence type="ECO:0000256" key="4">
    <source>
        <dbReference type="ARBA" id="ARBA00022825"/>
    </source>
</evidence>
<dbReference type="PANTHER" id="PTHR43399">
    <property type="entry name" value="SUBTILISIN-RELATED"/>
    <property type="match status" value="1"/>
</dbReference>
<keyword evidence="4 5" id="KW-0720">Serine protease</keyword>
<feature type="chain" id="PRO_5038697784" description="Peptidase S8" evidence="6">
    <location>
        <begin position="18"/>
        <end position="703"/>
    </location>
</feature>
<dbReference type="Gene3D" id="3.40.50.200">
    <property type="entry name" value="Peptidase S8/S53 domain"/>
    <property type="match status" value="1"/>
</dbReference>
<dbReference type="InterPro" id="IPR015500">
    <property type="entry name" value="Peptidase_S8_subtilisin-rel"/>
</dbReference>
<dbReference type="KEGG" id="fpn:ABE65_018390"/>
<keyword evidence="11" id="KW-1185">Reference proteome</keyword>
<dbReference type="STRING" id="1221500.ABE65_018390"/>
<dbReference type="PROSITE" id="PS51892">
    <property type="entry name" value="SUBTILASE"/>
    <property type="match status" value="1"/>
</dbReference>
<evidence type="ECO:0000256" key="1">
    <source>
        <dbReference type="ARBA" id="ARBA00011073"/>
    </source>
</evidence>
<sequence>MKKFMILVLSMFSFVFLGDQVTAEKTSHVQSDEFKKLLKTEEHISNELLLTFKKAPSQEELNTLRNKFRITKVENIGLPKLYNITLEKGTSLVHTAEDLSKVFNIERAEPNFEFKTSYISKEPLFKNQWYLSKLNANRAWDQTRGENHVVVAVLDGGVQINHPDIKGKIVKPYNAVTRKTTFPPDDHATHVAGIIGASFNNTGIAGIAPNIKIMPVNVFEGEMANTADIIRGIVYAADSGADIINFSMGGYGENYPLKSAVNYARSKGVILIAAAGNDDTDERTYPATYPGVLSISSSDKADEISWFTNYGDYIDFAAPGEQIYSTVSNSKYMYMDGTSMAAPVVSGTAALMLSKNPLLSENDLRDLFIKSSTDLGDKGWDLYYGYGRINIDKAVLDTPAAIDKLTVPSTFFMKGNNYSAISFIPYNKAKVSAYVVDSNGKMVKSFVANKQGAGTKLSYNWDGKDSKGYYVASGNYRVVVKTVAGGKSFSKVSSIKVTDQIPFVLNTESSSLSFSPKLKSQPIKFNLSKQAKLTASVYNSKGQVIETLFTNRMWAPGNHYFYWSGKKNGETPYGDGTYVLKLTAQDSYNRIIKKNVNVTIDTKAPVVTVESPSVYNGTGYATSSFNNNEQGTLTAKILDSKGNAIKVLTYNKAYNAGPHIINWDGTDQQNVPAANGDYQLNLVFTDLAGNKVITNGSPIKVER</sequence>
<dbReference type="PROSITE" id="PS00138">
    <property type="entry name" value="SUBTILASE_SER"/>
    <property type="match status" value="1"/>
</dbReference>
<dbReference type="PRINTS" id="PR00723">
    <property type="entry name" value="SUBTILISIN"/>
</dbReference>
<dbReference type="InterPro" id="IPR000209">
    <property type="entry name" value="Peptidase_S8/S53_dom"/>
</dbReference>
<dbReference type="PANTHER" id="PTHR43399:SF4">
    <property type="entry name" value="CELL WALL-ASSOCIATED PROTEASE"/>
    <property type="match status" value="1"/>
</dbReference>
<dbReference type="Gene3D" id="2.60.40.4070">
    <property type="match status" value="3"/>
</dbReference>
<protein>
    <recommendedName>
        <fullName evidence="12">Peptidase S8</fullName>
    </recommendedName>
</protein>
<dbReference type="EMBL" id="CP015378">
    <property type="protein sequence ID" value="ANC78658.1"/>
    <property type="molecule type" value="Genomic_DNA"/>
</dbReference>
<dbReference type="InterPro" id="IPR025965">
    <property type="entry name" value="FlgD/Vpr_Ig-like"/>
</dbReference>
<evidence type="ECO:0000259" key="7">
    <source>
        <dbReference type="Pfam" id="PF00082"/>
    </source>
</evidence>
<dbReference type="InterPro" id="IPR054399">
    <property type="entry name" value="Fervidolysin-like_N_prodom"/>
</dbReference>
<feature type="active site" description="Charge relay system" evidence="5">
    <location>
        <position position="155"/>
    </location>
</feature>
<dbReference type="GO" id="GO:0006508">
    <property type="term" value="P:proteolysis"/>
    <property type="evidence" value="ECO:0007669"/>
    <property type="project" value="UniProtKB-KW"/>
</dbReference>
<evidence type="ECO:0000313" key="10">
    <source>
        <dbReference type="EMBL" id="ANC78658.1"/>
    </source>
</evidence>
<dbReference type="Pfam" id="PF13860">
    <property type="entry name" value="FlgD_ig"/>
    <property type="match status" value="3"/>
</dbReference>
<feature type="domain" description="FlgD/Vpr Ig-like" evidence="8">
    <location>
        <begin position="429"/>
        <end position="484"/>
    </location>
</feature>
<evidence type="ECO:0000256" key="5">
    <source>
        <dbReference type="PROSITE-ProRule" id="PRU01240"/>
    </source>
</evidence>
<dbReference type="AlphaFoldDB" id="A0A160IQB3"/>
<evidence type="ECO:0000256" key="2">
    <source>
        <dbReference type="ARBA" id="ARBA00022670"/>
    </source>
</evidence>
<dbReference type="GO" id="GO:0004252">
    <property type="term" value="F:serine-type endopeptidase activity"/>
    <property type="evidence" value="ECO:0007669"/>
    <property type="project" value="UniProtKB-UniRule"/>
</dbReference>
<feature type="domain" description="FlgD/Vpr Ig-like" evidence="8">
    <location>
        <begin position="520"/>
        <end position="586"/>
    </location>
</feature>